<dbReference type="InterPro" id="IPR036052">
    <property type="entry name" value="TrpB-like_PALP_sf"/>
</dbReference>
<dbReference type="AlphaFoldDB" id="F2TXD4"/>
<protein>
    <submittedName>
        <fullName evidence="8">Cysteine synthase</fullName>
    </submittedName>
</protein>
<keyword evidence="9" id="KW-1185">Reference proteome</keyword>
<keyword evidence="4" id="KW-0808">Transferase</keyword>
<evidence type="ECO:0000313" key="8">
    <source>
        <dbReference type="EMBL" id="EGD76043.1"/>
    </source>
</evidence>
<dbReference type="GeneID" id="16078814"/>
<evidence type="ECO:0000313" key="9">
    <source>
        <dbReference type="Proteomes" id="UP000007799"/>
    </source>
</evidence>
<evidence type="ECO:0000256" key="1">
    <source>
        <dbReference type="ARBA" id="ARBA00001933"/>
    </source>
</evidence>
<dbReference type="Gene3D" id="3.40.50.1100">
    <property type="match status" value="2"/>
</dbReference>
<comment type="cofactor">
    <cofactor evidence="1">
        <name>pyridoxal 5'-phosphate</name>
        <dbReference type="ChEBI" id="CHEBI:597326"/>
    </cofactor>
</comment>
<keyword evidence="6" id="KW-0198">Cysteine biosynthesis</keyword>
<dbReference type="PROSITE" id="PS00901">
    <property type="entry name" value="CYS_SYNTHASE"/>
    <property type="match status" value="1"/>
</dbReference>
<accession>F2TXD4</accession>
<sequence length="323" mass="34444">MLRTLAVLGGGCGVGAAGTYLWLEKHATNKQDGGAAKGSDSAGDAVPTRGDGIAHGVIEAIGNTPLIELPTLSKATGCRILVKAESLNPGGSVKDRPARQLLLEAERRGQLKRNGECIVEGTGGNTGVGLAMLASALGYEAKFAMPAAISPDKVRLMRLFGAETILQPGVPFSDERHFYHVTSRLSKLPNHFGPDQFENTDNAMAHYHGTGAEIWRQTRGKVDAFTCAAGTGGTIAGCSMYLKEKNPNVKVVLLDPPGSGLGSYLKKVDTHEAWPGHTVVTVLCDTGDRYLSTLYNEKWLEEKKLTPLEKDVKDQTLSFIATE</sequence>
<dbReference type="OrthoDB" id="102667at2759"/>
<keyword evidence="3" id="KW-0028">Amino-acid biosynthesis</keyword>
<dbReference type="PANTHER" id="PTHR10314">
    <property type="entry name" value="CYSTATHIONINE BETA-SYNTHASE"/>
    <property type="match status" value="1"/>
</dbReference>
<reference evidence="8" key="1">
    <citation type="submission" date="2009-08" db="EMBL/GenBank/DDBJ databases">
        <title>Annotation of Salpingoeca rosetta.</title>
        <authorList>
            <consortium name="The Broad Institute Genome Sequencing Platform"/>
            <person name="Russ C."/>
            <person name="Cuomo C."/>
            <person name="Burger G."/>
            <person name="Gray M.W."/>
            <person name="Holland P.W.H."/>
            <person name="King N."/>
            <person name="Lang F.B.F."/>
            <person name="Roger A.J."/>
            <person name="Ruiz-Trillo I."/>
            <person name="Young S.K."/>
            <person name="Zeng Q."/>
            <person name="Gargeya S."/>
            <person name="Alvarado L."/>
            <person name="Berlin A."/>
            <person name="Chapman S.B."/>
            <person name="Chen Z."/>
            <person name="Freedman E."/>
            <person name="Gellesch M."/>
            <person name="Goldberg J."/>
            <person name="Griggs A."/>
            <person name="Gujja S."/>
            <person name="Heilman E."/>
            <person name="Heiman D."/>
            <person name="Howarth C."/>
            <person name="Mehta T."/>
            <person name="Neiman D."/>
            <person name="Pearson M."/>
            <person name="Roberts A."/>
            <person name="Saif S."/>
            <person name="Shea T."/>
            <person name="Shenoy N."/>
            <person name="Sisk P."/>
            <person name="Stolte C."/>
            <person name="Sykes S."/>
            <person name="White J."/>
            <person name="Yandava C."/>
            <person name="Haas B."/>
            <person name="Nusbaum C."/>
            <person name="Birren B."/>
        </authorList>
    </citation>
    <scope>NUCLEOTIDE SEQUENCE [LARGE SCALE GENOMIC DNA]</scope>
    <source>
        <strain evidence="8">ATCC 50818</strain>
    </source>
</reference>
<dbReference type="SUPFAM" id="SSF53686">
    <property type="entry name" value="Tryptophan synthase beta subunit-like PLP-dependent enzymes"/>
    <property type="match status" value="1"/>
</dbReference>
<dbReference type="GO" id="GO:0016740">
    <property type="term" value="F:transferase activity"/>
    <property type="evidence" value="ECO:0007669"/>
    <property type="project" value="UniProtKB-KW"/>
</dbReference>
<dbReference type="EMBL" id="GL832956">
    <property type="protein sequence ID" value="EGD76043.1"/>
    <property type="molecule type" value="Genomic_DNA"/>
</dbReference>
<dbReference type="InterPro" id="IPR050214">
    <property type="entry name" value="Cys_Synth/Cystath_Beta-Synth"/>
</dbReference>
<dbReference type="Proteomes" id="UP000007799">
    <property type="component" value="Unassembled WGS sequence"/>
</dbReference>
<evidence type="ECO:0000256" key="4">
    <source>
        <dbReference type="ARBA" id="ARBA00022679"/>
    </source>
</evidence>
<evidence type="ECO:0000256" key="6">
    <source>
        <dbReference type="ARBA" id="ARBA00023192"/>
    </source>
</evidence>
<dbReference type="KEGG" id="sre:PTSG_00752"/>
<gene>
    <name evidence="8" type="ORF">PTSG_00752</name>
</gene>
<proteinExistence type="inferred from homology"/>
<dbReference type="STRING" id="946362.F2TXD4"/>
<feature type="domain" description="Tryptophan synthase beta chain-like PALP" evidence="7">
    <location>
        <begin position="59"/>
        <end position="259"/>
    </location>
</feature>
<comment type="similarity">
    <text evidence="2">Belongs to the cysteine synthase/cystathionine beta-synthase family.</text>
</comment>
<evidence type="ECO:0000256" key="3">
    <source>
        <dbReference type="ARBA" id="ARBA00022605"/>
    </source>
</evidence>
<dbReference type="CDD" id="cd01561">
    <property type="entry name" value="CBS_like"/>
    <property type="match status" value="1"/>
</dbReference>
<dbReference type="eggNOG" id="KOG1481">
    <property type="taxonomic scope" value="Eukaryota"/>
</dbReference>
<dbReference type="FunFam" id="3.40.50.1100:FF:000016">
    <property type="entry name" value="Cysteine synthase A"/>
    <property type="match status" value="1"/>
</dbReference>
<keyword evidence="5" id="KW-0663">Pyridoxal phosphate</keyword>
<evidence type="ECO:0000256" key="2">
    <source>
        <dbReference type="ARBA" id="ARBA00007103"/>
    </source>
</evidence>
<evidence type="ECO:0000256" key="5">
    <source>
        <dbReference type="ARBA" id="ARBA00022898"/>
    </source>
</evidence>
<name>F2TXD4_SALR5</name>
<dbReference type="InterPro" id="IPR001216">
    <property type="entry name" value="P-phosphate_BS"/>
</dbReference>
<dbReference type="GO" id="GO:0006535">
    <property type="term" value="P:cysteine biosynthetic process from serine"/>
    <property type="evidence" value="ECO:0007669"/>
    <property type="project" value="InterPro"/>
</dbReference>
<dbReference type="InParanoid" id="F2TXD4"/>
<evidence type="ECO:0000259" key="7">
    <source>
        <dbReference type="Pfam" id="PF00291"/>
    </source>
</evidence>
<dbReference type="InterPro" id="IPR001926">
    <property type="entry name" value="TrpB-like_PALP"/>
</dbReference>
<dbReference type="Pfam" id="PF00291">
    <property type="entry name" value="PALP"/>
    <property type="match status" value="1"/>
</dbReference>
<dbReference type="RefSeq" id="XP_004998218.1">
    <property type="nucleotide sequence ID" value="XM_004998161.1"/>
</dbReference>
<dbReference type="OMA" id="VVPMAKG"/>
<organism evidence="9">
    <name type="scientific">Salpingoeca rosetta (strain ATCC 50818 / BSB-021)</name>
    <dbReference type="NCBI Taxonomy" id="946362"/>
    <lineage>
        <taxon>Eukaryota</taxon>
        <taxon>Choanoflagellata</taxon>
        <taxon>Craspedida</taxon>
        <taxon>Salpingoecidae</taxon>
        <taxon>Salpingoeca</taxon>
    </lineage>
</organism>